<gene>
    <name evidence="2" type="ORF">J2T09_003386</name>
</gene>
<dbReference type="Proteomes" id="UP001241472">
    <property type="component" value="Unassembled WGS sequence"/>
</dbReference>
<organism evidence="2 3">
    <name type="scientific">Neorhizobium huautlense</name>
    <dbReference type="NCBI Taxonomy" id="67774"/>
    <lineage>
        <taxon>Bacteria</taxon>
        <taxon>Pseudomonadati</taxon>
        <taxon>Pseudomonadota</taxon>
        <taxon>Alphaproteobacteria</taxon>
        <taxon>Hyphomicrobiales</taxon>
        <taxon>Rhizobiaceae</taxon>
        <taxon>Rhizobium/Agrobacterium group</taxon>
        <taxon>Neorhizobium</taxon>
    </lineage>
</organism>
<dbReference type="Gene3D" id="1.20.5.2050">
    <property type="match status" value="1"/>
</dbReference>
<feature type="region of interest" description="Disordered" evidence="1">
    <location>
        <begin position="34"/>
        <end position="55"/>
    </location>
</feature>
<protein>
    <recommendedName>
        <fullName evidence="4">AP2/ERF domain-containing protein</fullName>
    </recommendedName>
</protein>
<sequence length="341" mass="37488">MSVAKIGETGIFGAALRLIRFGLGCGMAQGRQAGEQLARKKDDRQTIAPPADDADTYALNREEPNERRGGGWTVALRRRGKKIVRLFKDSIYGSSDAAYVQARAYRDAIITALPPPTNLEQAVKIRKNNKSGISGVRRVETEEGDVWQATLMTNEGQKRESFSIGRLGEEAAKSMAIAQRIRWLKALPVKHLAYAHHAEEITRQNFDHQLDVIADVAPQVQISEEDVVARIAEINARFDAYRPPRLKVRVKSYGPARLAVAVSDGGSPAKRKLAHVNTARMMHGGALAAAGKVHEVVEEIYNADVARWFATEHGNALLAPEGFDPAIGFNVTVWVPVELIR</sequence>
<evidence type="ECO:0000256" key="1">
    <source>
        <dbReference type="SAM" id="MobiDB-lite"/>
    </source>
</evidence>
<reference evidence="2 3" key="1">
    <citation type="submission" date="2023-07" db="EMBL/GenBank/DDBJ databases">
        <title>Sorghum-associated microbial communities from plants grown in Nebraska, USA.</title>
        <authorList>
            <person name="Schachtman D."/>
        </authorList>
    </citation>
    <scope>NUCLEOTIDE SEQUENCE [LARGE SCALE GENOMIC DNA]</scope>
    <source>
        <strain evidence="2 3">DS1307</strain>
    </source>
</reference>
<evidence type="ECO:0000313" key="3">
    <source>
        <dbReference type="Proteomes" id="UP001241472"/>
    </source>
</evidence>
<evidence type="ECO:0008006" key="4">
    <source>
        <dbReference type="Google" id="ProtNLM"/>
    </source>
</evidence>
<proteinExistence type="predicted"/>
<keyword evidence="3" id="KW-1185">Reference proteome</keyword>
<evidence type="ECO:0000313" key="2">
    <source>
        <dbReference type="EMBL" id="MDP9838614.1"/>
    </source>
</evidence>
<accession>A0ABT9PXZ9</accession>
<dbReference type="EMBL" id="JAUSRF010000011">
    <property type="protein sequence ID" value="MDP9838614.1"/>
    <property type="molecule type" value="Genomic_DNA"/>
</dbReference>
<dbReference type="RefSeq" id="WP_306836697.1">
    <property type="nucleotide sequence ID" value="NZ_JAUSRF010000011.1"/>
</dbReference>
<comment type="caution">
    <text evidence="2">The sequence shown here is derived from an EMBL/GenBank/DDBJ whole genome shotgun (WGS) entry which is preliminary data.</text>
</comment>
<name>A0ABT9PXZ9_9HYPH</name>